<sequence length="550" mass="63221">MSQRITRSQTGATPRKPTNPGFVETPGRQRRTTRRSAALSAEAESGEEDATPAPTSNGIRTSSDHVNGAAQGYASTNGTNGTTEKLADQDKTEKKVIDPTQLQNDHKEFGGSLGTGAMMIGFPLLMYYMWAGATYYDGALPLPANGQSIPDFLKHLVSLCYEGAFPHARAWTIYWTFLVIQVVFYLFMPGVYAKGQALPHLGGKQLDYYCSAVWSFYSNIVLGLALHYTGYFKLYTLIDEFGPIMSVAILTGFMFSIYFYISAHVRGVQTRMTGSPVYDFFMGAELNPRLFGWLDFKMFFEVRIPWYMLFFISLGTAARQYENYGYISGEVAFLVMAHWLYANACSKGEHLIVTTWDMYFEKQGFMLAFWNLAGVPLTYCHCTIYLANHHPSEYEHPKWVLAFLFAAYLFFYWIWDTTNSQKNHFRHTERGNGEVRKTFPQLPWQYVENPKTIRTKTGKNLLCDGWYGLARKIHYTCDLWFALNWGFITGFRSPFPWFYPVFFTVMIIHRATRDIERCRKQYGEAWEEYERRVPHLFIPVRIFAFGNGAP</sequence>
<evidence type="ECO:0000256" key="18">
    <source>
        <dbReference type="SAM" id="MobiDB-lite"/>
    </source>
</evidence>
<feature type="transmembrane region" description="Helical" evidence="17">
    <location>
        <begin position="365"/>
        <end position="387"/>
    </location>
</feature>
<feature type="compositionally biased region" description="Polar residues" evidence="18">
    <location>
        <begin position="53"/>
        <end position="65"/>
    </location>
</feature>
<evidence type="ECO:0000256" key="11">
    <source>
        <dbReference type="ARBA" id="ARBA00023136"/>
    </source>
</evidence>
<keyword evidence="8 17" id="KW-0560">Oxidoreductase</keyword>
<comment type="pathway">
    <text evidence="14 17">Steroid metabolism; ergosterol biosynthesis.</text>
</comment>
<reference evidence="19 20" key="1">
    <citation type="submission" date="2024-04" db="EMBL/GenBank/DDBJ databases">
        <title>Phyllosticta paracitricarpa is synonymous to the EU quarantine fungus P. citricarpa based on phylogenomic analyses.</title>
        <authorList>
            <consortium name="Lawrence Berkeley National Laboratory"/>
            <person name="Van Ingen-Buijs V.A."/>
            <person name="Van Westerhoven A.C."/>
            <person name="Haridas S."/>
            <person name="Skiadas P."/>
            <person name="Martin F."/>
            <person name="Groenewald J.Z."/>
            <person name="Crous P.W."/>
            <person name="Seidl M.F."/>
        </authorList>
    </citation>
    <scope>NUCLEOTIDE SEQUENCE [LARGE SCALE GENOMIC DNA]</scope>
    <source>
        <strain evidence="19 20">CBS 122670</strain>
    </source>
</reference>
<feature type="transmembrane region" description="Helical" evidence="17">
    <location>
        <begin position="173"/>
        <end position="194"/>
    </location>
</feature>
<dbReference type="Pfam" id="PF01222">
    <property type="entry name" value="ERG4_ERG24"/>
    <property type="match status" value="1"/>
</dbReference>
<evidence type="ECO:0000256" key="4">
    <source>
        <dbReference type="ARBA" id="ARBA00022692"/>
    </source>
</evidence>
<dbReference type="EMBL" id="JBBPDW010000006">
    <property type="protein sequence ID" value="KAK7551580.1"/>
    <property type="molecule type" value="Genomic_DNA"/>
</dbReference>
<evidence type="ECO:0000256" key="5">
    <source>
        <dbReference type="ARBA" id="ARBA00022857"/>
    </source>
</evidence>
<dbReference type="InterPro" id="IPR001171">
    <property type="entry name" value="ERG24_DHCR-like"/>
</dbReference>
<evidence type="ECO:0000256" key="13">
    <source>
        <dbReference type="ARBA" id="ARBA00023221"/>
    </source>
</evidence>
<comment type="similarity">
    <text evidence="2 17">Belongs to the ERG4/ERG24 family.</text>
</comment>
<evidence type="ECO:0000256" key="7">
    <source>
        <dbReference type="ARBA" id="ARBA00022989"/>
    </source>
</evidence>
<evidence type="ECO:0000256" key="10">
    <source>
        <dbReference type="ARBA" id="ARBA00023098"/>
    </source>
</evidence>
<evidence type="ECO:0000256" key="1">
    <source>
        <dbReference type="ARBA" id="ARBA00004141"/>
    </source>
</evidence>
<keyword evidence="4 17" id="KW-0812">Transmembrane</keyword>
<feature type="transmembrane region" description="Helical" evidence="17">
    <location>
        <begin position="109"/>
        <end position="130"/>
    </location>
</feature>
<evidence type="ECO:0000256" key="14">
    <source>
        <dbReference type="ARBA" id="ARBA00029435"/>
    </source>
</evidence>
<feature type="compositionally biased region" description="Polar residues" evidence="18">
    <location>
        <begin position="73"/>
        <end position="83"/>
    </location>
</feature>
<keyword evidence="6 17" id="KW-0752">Steroid biosynthesis</keyword>
<dbReference type="PROSITE" id="PS01017">
    <property type="entry name" value="STEROL_REDUCT_1"/>
    <property type="match status" value="1"/>
</dbReference>
<name>A0ABR1MM36_9PEZI</name>
<keyword evidence="11 17" id="KW-0472">Membrane</keyword>
<comment type="catalytic activity">
    <reaction evidence="16">
        <text>ergosterol + NADP(+) = ergosta-5,7,22,24(28)-tetraen-3beta-ol + NADPH + H(+)</text>
        <dbReference type="Rhea" id="RHEA:18501"/>
        <dbReference type="ChEBI" id="CHEBI:15378"/>
        <dbReference type="ChEBI" id="CHEBI:16933"/>
        <dbReference type="ChEBI" id="CHEBI:18249"/>
        <dbReference type="ChEBI" id="CHEBI:57783"/>
        <dbReference type="ChEBI" id="CHEBI:58349"/>
        <dbReference type="EC" id="1.3.1.71"/>
    </reaction>
    <physiologicalReaction direction="right-to-left" evidence="16">
        <dbReference type="Rhea" id="RHEA:18503"/>
    </physiologicalReaction>
</comment>
<evidence type="ECO:0000256" key="8">
    <source>
        <dbReference type="ARBA" id="ARBA00023002"/>
    </source>
</evidence>
<feature type="transmembrane region" description="Helical" evidence="17">
    <location>
        <begin position="206"/>
        <end position="229"/>
    </location>
</feature>
<accession>A0ABR1MM36</accession>
<keyword evidence="9 17" id="KW-0756">Sterol biosynthesis</keyword>
<evidence type="ECO:0000313" key="19">
    <source>
        <dbReference type="EMBL" id="KAK7551580.1"/>
    </source>
</evidence>
<dbReference type="PANTHER" id="PTHR21257">
    <property type="entry name" value="DELTA(14)-STEROL REDUCTASE"/>
    <property type="match status" value="1"/>
</dbReference>
<gene>
    <name evidence="19" type="ORF">IWX46DRAFT_389079</name>
</gene>
<dbReference type="InterPro" id="IPR018083">
    <property type="entry name" value="Sterol_reductase_CS"/>
</dbReference>
<evidence type="ECO:0000256" key="9">
    <source>
        <dbReference type="ARBA" id="ARBA00023011"/>
    </source>
</evidence>
<dbReference type="PANTHER" id="PTHR21257:SF31">
    <property type="entry name" value="DELTA(24(24(1)))-STEROL REDUCTASE ERG4"/>
    <property type="match status" value="1"/>
</dbReference>
<keyword evidence="5" id="KW-0521">NADP</keyword>
<proteinExistence type="inferred from homology"/>
<feature type="transmembrane region" description="Helical" evidence="17">
    <location>
        <begin position="241"/>
        <end position="261"/>
    </location>
</feature>
<feature type="transmembrane region" description="Helical" evidence="17">
    <location>
        <begin position="399"/>
        <end position="415"/>
    </location>
</feature>
<evidence type="ECO:0000313" key="20">
    <source>
        <dbReference type="Proteomes" id="UP001365128"/>
    </source>
</evidence>
<protein>
    <recommendedName>
        <fullName evidence="15 17">Delta(24(24(1)))-sterol reductase</fullName>
        <ecNumber evidence="15 17">1.3.1.71</ecNumber>
    </recommendedName>
    <alternativeName>
        <fullName evidence="17">C-24(28) sterol reductase</fullName>
    </alternativeName>
    <alternativeName>
        <fullName evidence="17">Sterol Delta(24(28))-reductase</fullName>
    </alternativeName>
</protein>
<dbReference type="Proteomes" id="UP001365128">
    <property type="component" value="Unassembled WGS sequence"/>
</dbReference>
<feature type="compositionally biased region" description="Basic and acidic residues" evidence="18">
    <location>
        <begin position="85"/>
        <end position="97"/>
    </location>
</feature>
<evidence type="ECO:0000256" key="2">
    <source>
        <dbReference type="ARBA" id="ARBA00005402"/>
    </source>
</evidence>
<dbReference type="EC" id="1.3.1.71" evidence="15 17"/>
<feature type="region of interest" description="Disordered" evidence="18">
    <location>
        <begin position="1"/>
        <end position="100"/>
    </location>
</feature>
<organism evidence="19 20">
    <name type="scientific">Phyllosticta citricarpa</name>
    <dbReference type="NCBI Taxonomy" id="55181"/>
    <lineage>
        <taxon>Eukaryota</taxon>
        <taxon>Fungi</taxon>
        <taxon>Dikarya</taxon>
        <taxon>Ascomycota</taxon>
        <taxon>Pezizomycotina</taxon>
        <taxon>Dothideomycetes</taxon>
        <taxon>Dothideomycetes incertae sedis</taxon>
        <taxon>Botryosphaeriales</taxon>
        <taxon>Phyllostictaceae</taxon>
        <taxon>Phyllosticta</taxon>
    </lineage>
</organism>
<keyword evidence="13 17" id="KW-0753">Steroid metabolism</keyword>
<keyword evidence="20" id="KW-1185">Reference proteome</keyword>
<evidence type="ECO:0000256" key="16">
    <source>
        <dbReference type="ARBA" id="ARBA00048918"/>
    </source>
</evidence>
<keyword evidence="10 17" id="KW-0443">Lipid metabolism</keyword>
<evidence type="ECO:0000256" key="3">
    <source>
        <dbReference type="ARBA" id="ARBA00022516"/>
    </source>
</evidence>
<dbReference type="Gene3D" id="1.20.120.1630">
    <property type="match status" value="1"/>
</dbReference>
<evidence type="ECO:0000256" key="6">
    <source>
        <dbReference type="ARBA" id="ARBA00022955"/>
    </source>
</evidence>
<evidence type="ECO:0000256" key="12">
    <source>
        <dbReference type="ARBA" id="ARBA00023166"/>
    </source>
</evidence>
<keyword evidence="3 17" id="KW-0444">Lipid biosynthesis</keyword>
<evidence type="ECO:0000256" key="17">
    <source>
        <dbReference type="RuleBase" id="RU369120"/>
    </source>
</evidence>
<comment type="caution">
    <text evidence="19">The sequence shown here is derived from an EMBL/GenBank/DDBJ whole genome shotgun (WGS) entry which is preliminary data.</text>
</comment>
<comment type="subcellular location">
    <subcellularLocation>
        <location evidence="1">Membrane</location>
        <topology evidence="1">Multi-pass membrane protein</topology>
    </subcellularLocation>
</comment>
<keyword evidence="7 17" id="KW-1133">Transmembrane helix</keyword>
<feature type="compositionally biased region" description="Polar residues" evidence="18">
    <location>
        <begin position="1"/>
        <end position="12"/>
    </location>
</feature>
<comment type="caution">
    <text evidence="17">Lacks conserved residue(s) required for the propagation of feature annotation.</text>
</comment>
<evidence type="ECO:0000256" key="15">
    <source>
        <dbReference type="ARBA" id="ARBA00038892"/>
    </source>
</evidence>
<keyword evidence="12 17" id="KW-1207">Sterol metabolism</keyword>